<keyword evidence="3" id="KW-1185">Reference proteome</keyword>
<dbReference type="GO" id="GO:0006357">
    <property type="term" value="P:regulation of transcription by RNA polymerase II"/>
    <property type="evidence" value="ECO:0007669"/>
    <property type="project" value="TreeGrafter"/>
</dbReference>
<evidence type="ECO:0000313" key="2">
    <source>
        <dbReference type="EMBL" id="CAG8816177.1"/>
    </source>
</evidence>
<dbReference type="GO" id="GO:0005634">
    <property type="term" value="C:nucleus"/>
    <property type="evidence" value="ECO:0007669"/>
    <property type="project" value="TreeGrafter"/>
</dbReference>
<dbReference type="SUPFAM" id="SSF53098">
    <property type="entry name" value="Ribonuclease H-like"/>
    <property type="match status" value="1"/>
</dbReference>
<feature type="domain" description="HAT C-terminal dimerisation" evidence="1">
    <location>
        <begin position="78"/>
        <end position="123"/>
    </location>
</feature>
<feature type="non-terminal residue" evidence="2">
    <location>
        <position position="134"/>
    </location>
</feature>
<feature type="non-terminal residue" evidence="2">
    <location>
        <position position="1"/>
    </location>
</feature>
<dbReference type="EMBL" id="CAJVPY010053561">
    <property type="protein sequence ID" value="CAG8816177.1"/>
    <property type="molecule type" value="Genomic_DNA"/>
</dbReference>
<evidence type="ECO:0000259" key="1">
    <source>
        <dbReference type="Pfam" id="PF05699"/>
    </source>
</evidence>
<name>A0A9N9PH91_9GLOM</name>
<dbReference type="OrthoDB" id="2445000at2759"/>
<sequence>RQLRIKEMVQLLVNNNLSELEDLYLNSNEWNKMCDLLTILQPIYEATIFLSSASHPTVSDIQSGYIVNKISHQNSFEELNNYLELPLEENTDPLSWLKTYQTRYPILSRLAKNYLTIQATSIPCLGLGQTEDMI</sequence>
<protein>
    <submittedName>
        <fullName evidence="2">26866_t:CDS:1</fullName>
    </submittedName>
</protein>
<dbReference type="Proteomes" id="UP000789405">
    <property type="component" value="Unassembled WGS sequence"/>
</dbReference>
<accession>A0A9N9PH91</accession>
<evidence type="ECO:0000313" key="3">
    <source>
        <dbReference type="Proteomes" id="UP000789405"/>
    </source>
</evidence>
<gene>
    <name evidence="2" type="ORF">DERYTH_LOCUS26241</name>
</gene>
<dbReference type="PANTHER" id="PTHR46169">
    <property type="entry name" value="DNA REPLICATION-RELATED ELEMENT FACTOR, ISOFORM A"/>
    <property type="match status" value="1"/>
</dbReference>
<dbReference type="InterPro" id="IPR052717">
    <property type="entry name" value="Vacuolar_transposase_reg"/>
</dbReference>
<dbReference type="AlphaFoldDB" id="A0A9N9PH91"/>
<dbReference type="InterPro" id="IPR012337">
    <property type="entry name" value="RNaseH-like_sf"/>
</dbReference>
<dbReference type="GO" id="GO:0046983">
    <property type="term" value="F:protein dimerization activity"/>
    <property type="evidence" value="ECO:0007669"/>
    <property type="project" value="InterPro"/>
</dbReference>
<dbReference type="Pfam" id="PF05699">
    <property type="entry name" value="Dimer_Tnp_hAT"/>
    <property type="match status" value="1"/>
</dbReference>
<comment type="caution">
    <text evidence="2">The sequence shown here is derived from an EMBL/GenBank/DDBJ whole genome shotgun (WGS) entry which is preliminary data.</text>
</comment>
<organism evidence="2 3">
    <name type="scientific">Dentiscutata erythropus</name>
    <dbReference type="NCBI Taxonomy" id="1348616"/>
    <lineage>
        <taxon>Eukaryota</taxon>
        <taxon>Fungi</taxon>
        <taxon>Fungi incertae sedis</taxon>
        <taxon>Mucoromycota</taxon>
        <taxon>Glomeromycotina</taxon>
        <taxon>Glomeromycetes</taxon>
        <taxon>Diversisporales</taxon>
        <taxon>Gigasporaceae</taxon>
        <taxon>Dentiscutata</taxon>
    </lineage>
</organism>
<dbReference type="InterPro" id="IPR008906">
    <property type="entry name" value="HATC_C_dom"/>
</dbReference>
<dbReference type="PANTHER" id="PTHR46169:SF15">
    <property type="entry name" value="INNER CENTROMERE PROTEIN A-LIKE ISOFORM X1-RELATED"/>
    <property type="match status" value="1"/>
</dbReference>
<proteinExistence type="predicted"/>
<reference evidence="2" key="1">
    <citation type="submission" date="2021-06" db="EMBL/GenBank/DDBJ databases">
        <authorList>
            <person name="Kallberg Y."/>
            <person name="Tangrot J."/>
            <person name="Rosling A."/>
        </authorList>
    </citation>
    <scope>NUCLEOTIDE SEQUENCE</scope>
    <source>
        <strain evidence="2">MA453B</strain>
    </source>
</reference>